<dbReference type="GO" id="GO:0000902">
    <property type="term" value="P:cell morphogenesis"/>
    <property type="evidence" value="ECO:0007669"/>
    <property type="project" value="InterPro"/>
</dbReference>
<dbReference type="CDD" id="cd10225">
    <property type="entry name" value="ASKHA_NBD_MreB-like"/>
    <property type="match status" value="1"/>
</dbReference>
<dbReference type="eggNOG" id="COG1077">
    <property type="taxonomic scope" value="Bacteria"/>
</dbReference>
<feature type="binding site" evidence="6">
    <location>
        <begin position="210"/>
        <end position="213"/>
    </location>
    <ligand>
        <name>ATP</name>
        <dbReference type="ChEBI" id="CHEBI:30616"/>
    </ligand>
</feature>
<evidence type="ECO:0000256" key="5">
    <source>
        <dbReference type="ARBA" id="ARBA00023458"/>
    </source>
</evidence>
<dbReference type="STRING" id="568816.Acin_0306"/>
<comment type="subcellular location">
    <subcellularLocation>
        <location evidence="6">Cytoplasm</location>
    </subcellularLocation>
    <text evidence="6">Membrane-associated.</text>
</comment>
<dbReference type="GO" id="GO:0008360">
    <property type="term" value="P:regulation of cell shape"/>
    <property type="evidence" value="ECO:0007669"/>
    <property type="project" value="UniProtKB-UniRule"/>
</dbReference>
<dbReference type="PATRIC" id="fig|568816.4.peg.300"/>
<feature type="binding site" evidence="6">
    <location>
        <begin position="18"/>
        <end position="20"/>
    </location>
    <ligand>
        <name>ATP</name>
        <dbReference type="ChEBI" id="CHEBI:30616"/>
    </ligand>
</feature>
<dbReference type="GO" id="GO:0005737">
    <property type="term" value="C:cytoplasm"/>
    <property type="evidence" value="ECO:0007669"/>
    <property type="project" value="UniProtKB-SubCell"/>
</dbReference>
<reference evidence="7 8" key="1">
    <citation type="journal article" date="2011" name="J. Bacteriol.">
        <title>Complete genome sequence of Acidaminococcus intestini RYC-MR95, a Gram-negative bacterium from the phylum Firmicutes.</title>
        <authorList>
            <person name="D'Auria G."/>
            <person name="Galan J.C."/>
            <person name="Rodriguez-Alcayna M."/>
            <person name="Moya A."/>
            <person name="Baquero F."/>
            <person name="Latorre A."/>
        </authorList>
    </citation>
    <scope>NUCLEOTIDE SEQUENCE [LARGE SCALE GENOMIC DNA]</scope>
    <source>
        <strain evidence="7 8">RyC-MR95</strain>
    </source>
</reference>
<dbReference type="FunCoup" id="G4Q821">
    <property type="interactions" value="295"/>
</dbReference>
<dbReference type="GeneID" id="92877674"/>
<comment type="similarity">
    <text evidence="5 6">Belongs to the FtsA/MreB family.</text>
</comment>
<dbReference type="PANTHER" id="PTHR42749:SF1">
    <property type="entry name" value="CELL SHAPE-DETERMINING PROTEIN MREB"/>
    <property type="match status" value="1"/>
</dbReference>
<evidence type="ECO:0000256" key="3">
    <source>
        <dbReference type="ARBA" id="ARBA00022840"/>
    </source>
</evidence>
<sequence>MFDLFGSLSSTMGVDLGTANTLIYTKENGIIVREPSLVARHKKTGRILAVGSEAKQMEGRTPDFLETLHPLRDGVIADFDVTAAMLRIFLKKALRGRKFVQPTLVVSVPCGVTAVERRAVIDAATQAGARDAYLIEEPLAAALGADMPVREAAGNMVVDLGGGTTEVAVISMGKIVLSRTLRLGGDALDESLVQYIRRQYNLMISPAMAERMKMEIGSLAESTQPQAMEIRGRDLLTGLPKPLAINQNQLLPALYEPLREIIDVVKTTLEMTPPELASDIMDRGIVLTGGGALLRNLDRVMARDTGMPVRIAPDAPLCVVLGTGRAARNFNSFRRKNHPAKSHK</sequence>
<gene>
    <name evidence="6" type="primary">mreB</name>
    <name evidence="7" type="ordered locus">Acin_0306</name>
</gene>
<evidence type="ECO:0000256" key="6">
    <source>
        <dbReference type="HAMAP-Rule" id="MF_02207"/>
    </source>
</evidence>
<dbReference type="PANTHER" id="PTHR42749">
    <property type="entry name" value="CELL SHAPE-DETERMINING PROTEIN MREB"/>
    <property type="match status" value="1"/>
</dbReference>
<dbReference type="InParanoid" id="G4Q821"/>
<evidence type="ECO:0000256" key="4">
    <source>
        <dbReference type="ARBA" id="ARBA00022960"/>
    </source>
</evidence>
<dbReference type="NCBIfam" id="TIGR00904">
    <property type="entry name" value="mreB"/>
    <property type="match status" value="1"/>
</dbReference>
<organism evidence="7 8">
    <name type="scientific">Acidaminococcus intestini (strain RyC-MR95)</name>
    <dbReference type="NCBI Taxonomy" id="568816"/>
    <lineage>
        <taxon>Bacteria</taxon>
        <taxon>Bacillati</taxon>
        <taxon>Bacillota</taxon>
        <taxon>Negativicutes</taxon>
        <taxon>Acidaminococcales</taxon>
        <taxon>Acidaminococcaceae</taxon>
        <taxon>Acidaminococcus</taxon>
    </lineage>
</organism>
<dbReference type="GO" id="GO:0005524">
    <property type="term" value="F:ATP binding"/>
    <property type="evidence" value="ECO:0007669"/>
    <property type="project" value="UniProtKB-KW"/>
</dbReference>
<dbReference type="InterPro" id="IPR043129">
    <property type="entry name" value="ATPase_NBD"/>
</dbReference>
<keyword evidence="1 6" id="KW-0963">Cytoplasm</keyword>
<dbReference type="Pfam" id="PF06723">
    <property type="entry name" value="MreB_Mbl"/>
    <property type="match status" value="1"/>
</dbReference>
<name>G4Q821_ACIIR</name>
<evidence type="ECO:0000313" key="7">
    <source>
        <dbReference type="EMBL" id="AEQ21550.1"/>
    </source>
</evidence>
<keyword evidence="8" id="KW-1185">Reference proteome</keyword>
<comment type="function">
    <text evidence="6">Forms membrane-associated dynamic filaments that are essential for cell shape determination. Acts by regulating cell wall synthesis and cell elongation, and thus cell shape. A feedback loop between cell geometry and MreB localization may maintain elongated cell shape by targeting cell wall growth to regions of negative cell wall curvature.</text>
</comment>
<dbReference type="HOGENOM" id="CLU_052037_0_0_9"/>
<dbReference type="NCBIfam" id="NF010539">
    <property type="entry name" value="PRK13927.1"/>
    <property type="match status" value="1"/>
</dbReference>
<keyword evidence="2 6" id="KW-0547">Nucleotide-binding</keyword>
<dbReference type="Proteomes" id="UP000007093">
    <property type="component" value="Chromosome"/>
</dbReference>
<dbReference type="AlphaFoldDB" id="G4Q821"/>
<dbReference type="SUPFAM" id="SSF53067">
    <property type="entry name" value="Actin-like ATPase domain"/>
    <property type="match status" value="2"/>
</dbReference>
<dbReference type="RefSeq" id="WP_009016079.1">
    <property type="nucleotide sequence ID" value="NC_016077.1"/>
</dbReference>
<accession>G4Q821</accession>
<protein>
    <recommendedName>
        <fullName evidence="6">Cell shape-determining protein MreB</fullName>
    </recommendedName>
</protein>
<evidence type="ECO:0000313" key="8">
    <source>
        <dbReference type="Proteomes" id="UP000007093"/>
    </source>
</evidence>
<dbReference type="HAMAP" id="MF_02207">
    <property type="entry name" value="MreB"/>
    <property type="match status" value="1"/>
</dbReference>
<keyword evidence="3 6" id="KW-0067">ATP-binding</keyword>
<keyword evidence="4 6" id="KW-0133">Cell shape</keyword>
<comment type="subunit">
    <text evidence="6">Forms polymers.</text>
</comment>
<feature type="binding site" evidence="6">
    <location>
        <begin position="290"/>
        <end position="293"/>
    </location>
    <ligand>
        <name>ATP</name>
        <dbReference type="ChEBI" id="CHEBI:30616"/>
    </ligand>
</feature>
<dbReference type="PRINTS" id="PR01652">
    <property type="entry name" value="SHAPEPROTEIN"/>
</dbReference>
<evidence type="ECO:0000256" key="2">
    <source>
        <dbReference type="ARBA" id="ARBA00022741"/>
    </source>
</evidence>
<dbReference type="EMBL" id="CP003058">
    <property type="protein sequence ID" value="AEQ21550.1"/>
    <property type="molecule type" value="Genomic_DNA"/>
</dbReference>
<feature type="binding site" evidence="6">
    <location>
        <begin position="162"/>
        <end position="164"/>
    </location>
    <ligand>
        <name>ATP</name>
        <dbReference type="ChEBI" id="CHEBI:30616"/>
    </ligand>
</feature>
<dbReference type="KEGG" id="ain:Acin_0306"/>
<dbReference type="Gene3D" id="3.30.420.40">
    <property type="match status" value="3"/>
</dbReference>
<dbReference type="InterPro" id="IPR004753">
    <property type="entry name" value="MreB"/>
</dbReference>
<dbReference type="InterPro" id="IPR056546">
    <property type="entry name" value="MreB_MamK-like"/>
</dbReference>
<evidence type="ECO:0000256" key="1">
    <source>
        <dbReference type="ARBA" id="ARBA00022490"/>
    </source>
</evidence>
<proteinExistence type="inferred from homology"/>